<organism evidence="2 3">
    <name type="scientific">Clostridium perfringens F262</name>
    <dbReference type="NCBI Taxonomy" id="883064"/>
    <lineage>
        <taxon>Bacteria</taxon>
        <taxon>Bacillati</taxon>
        <taxon>Bacillota</taxon>
        <taxon>Clostridia</taxon>
        <taxon>Eubacteriales</taxon>
        <taxon>Clostridiaceae</taxon>
        <taxon>Clostridium</taxon>
    </lineage>
</organism>
<gene>
    <name evidence="2" type="ORF">HA1_06507</name>
</gene>
<dbReference type="AlphaFoldDB" id="A0AAV3FDL5"/>
<keyword evidence="1" id="KW-1133">Transmembrane helix</keyword>
<feature type="transmembrane region" description="Helical" evidence="1">
    <location>
        <begin position="7"/>
        <end position="29"/>
    </location>
</feature>
<name>A0AAV3FDL5_CLOPF</name>
<comment type="caution">
    <text evidence="2">The sequence shown here is derived from an EMBL/GenBank/DDBJ whole genome shotgun (WGS) entry which is preliminary data.</text>
</comment>
<evidence type="ECO:0000313" key="3">
    <source>
        <dbReference type="Proteomes" id="UP000005358"/>
    </source>
</evidence>
<accession>A0AAV3FDL5</accession>
<dbReference type="Proteomes" id="UP000005358">
    <property type="component" value="Chromosome"/>
</dbReference>
<proteinExistence type="predicted"/>
<feature type="transmembrane region" description="Helical" evidence="1">
    <location>
        <begin position="116"/>
        <end position="133"/>
    </location>
</feature>
<dbReference type="EMBL" id="AFES01000017">
    <property type="protein sequence ID" value="EIA17473.1"/>
    <property type="molecule type" value="Genomic_DNA"/>
</dbReference>
<keyword evidence="1" id="KW-0812">Transmembrane</keyword>
<reference evidence="2 3" key="1">
    <citation type="journal article" date="2012" name="PLoS ONE">
        <title>Genome Sequencing and Analysis of a Type A Clostridium perfringens Isolate from a Case of Bovine Clostridial Abomasitis.</title>
        <authorList>
            <person name="Nowell V.J."/>
            <person name="Kropinski A.M."/>
            <person name="Songer J.G."/>
            <person name="Macinnes J.I."/>
            <person name="Parreira V.R."/>
            <person name="Prescott J.F."/>
        </authorList>
    </citation>
    <scope>NUCLEOTIDE SEQUENCE [LARGE SCALE GENOMIC DNA]</scope>
    <source>
        <strain evidence="2 3">F262</strain>
    </source>
</reference>
<feature type="transmembrane region" description="Helical" evidence="1">
    <location>
        <begin position="49"/>
        <end position="65"/>
    </location>
</feature>
<protein>
    <submittedName>
        <fullName evidence="2">Uncharacterized protein</fullName>
    </submittedName>
</protein>
<keyword evidence="1" id="KW-0472">Membrane</keyword>
<feature type="transmembrane region" description="Helical" evidence="1">
    <location>
        <begin position="91"/>
        <end position="110"/>
    </location>
</feature>
<sequence>MRTLGKIIMFLSSYAPLYIFIITLNFNLSEIKNSLYKLSDISLINQNDVILYIMILLVIVPNVILKKMLNDTKEYSETIKVINIEEADDKILDYILAYIVTFMTTNYVDFKNSDSKIIFTGLLIQVLLGYLYCRANMFYINPVLNIIYGYHIFVANTENKTIIILSKKQENVLELKKEIYESSYKRIKLNCFSNGIYIYK</sequence>
<evidence type="ECO:0000256" key="1">
    <source>
        <dbReference type="SAM" id="Phobius"/>
    </source>
</evidence>
<evidence type="ECO:0000313" key="2">
    <source>
        <dbReference type="EMBL" id="EIA17473.1"/>
    </source>
</evidence>
<dbReference type="RefSeq" id="WP_003481110.1">
    <property type="nucleotide sequence ID" value="NZ_CM001477.1"/>
</dbReference>